<dbReference type="Proteomes" id="UP001597261">
    <property type="component" value="Unassembled WGS sequence"/>
</dbReference>
<protein>
    <submittedName>
        <fullName evidence="3">Ankyrin repeat domain-containing protein</fullName>
    </submittedName>
</protein>
<dbReference type="InterPro" id="IPR002110">
    <property type="entry name" value="Ankyrin_rpt"/>
</dbReference>
<dbReference type="SUPFAM" id="SSF48403">
    <property type="entry name" value="Ankyrin repeat"/>
    <property type="match status" value="1"/>
</dbReference>
<dbReference type="InterPro" id="IPR036770">
    <property type="entry name" value="Ankyrin_rpt-contain_sf"/>
</dbReference>
<evidence type="ECO:0000313" key="3">
    <source>
        <dbReference type="EMBL" id="MFD1660629.1"/>
    </source>
</evidence>
<dbReference type="Gene3D" id="1.25.40.20">
    <property type="entry name" value="Ankyrin repeat-containing domain"/>
    <property type="match status" value="1"/>
</dbReference>
<keyword evidence="4" id="KW-1185">Reference proteome</keyword>
<comment type="caution">
    <text evidence="3">The sequence shown here is derived from an EMBL/GenBank/DDBJ whole genome shotgun (WGS) entry which is preliminary data.</text>
</comment>
<feature type="region of interest" description="Disordered" evidence="2">
    <location>
        <begin position="171"/>
        <end position="203"/>
    </location>
</feature>
<evidence type="ECO:0000313" key="4">
    <source>
        <dbReference type="Proteomes" id="UP001597261"/>
    </source>
</evidence>
<proteinExistence type="predicted"/>
<accession>A0ABW4ITC4</accession>
<feature type="compositionally biased region" description="Basic and acidic residues" evidence="2">
    <location>
        <begin position="194"/>
        <end position="203"/>
    </location>
</feature>
<dbReference type="RefSeq" id="WP_381085044.1">
    <property type="nucleotide sequence ID" value="NZ_JBHUDX010000058.1"/>
</dbReference>
<feature type="repeat" description="ANK" evidence="1">
    <location>
        <begin position="491"/>
        <end position="524"/>
    </location>
</feature>
<reference evidence="4" key="1">
    <citation type="journal article" date="2019" name="Int. J. Syst. Evol. Microbiol.">
        <title>The Global Catalogue of Microorganisms (GCM) 10K type strain sequencing project: providing services to taxonomists for standard genome sequencing and annotation.</title>
        <authorList>
            <consortium name="The Broad Institute Genomics Platform"/>
            <consortium name="The Broad Institute Genome Sequencing Center for Infectious Disease"/>
            <person name="Wu L."/>
            <person name="Ma J."/>
        </authorList>
    </citation>
    <scope>NUCLEOTIDE SEQUENCE [LARGE SCALE GENOMIC DNA]</scope>
    <source>
        <strain evidence="4">CGMCC 1.12470</strain>
    </source>
</reference>
<gene>
    <name evidence="3" type="ORF">ACFSL4_21060</name>
</gene>
<dbReference type="EMBL" id="JBHUDX010000058">
    <property type="protein sequence ID" value="MFD1660629.1"/>
    <property type="molecule type" value="Genomic_DNA"/>
</dbReference>
<name>A0ABW4ITC4_9ACTN</name>
<dbReference type="PROSITE" id="PS50088">
    <property type="entry name" value="ANK_REPEAT"/>
    <property type="match status" value="1"/>
</dbReference>
<evidence type="ECO:0000256" key="2">
    <source>
        <dbReference type="SAM" id="MobiDB-lite"/>
    </source>
</evidence>
<keyword evidence="1" id="KW-0040">ANK repeat</keyword>
<evidence type="ECO:0000256" key="1">
    <source>
        <dbReference type="PROSITE-ProRule" id="PRU00023"/>
    </source>
</evidence>
<sequence>MSRFPPAEAADWRRIRRYAVPRWMIERATARRLAGDWAGACAAAAVDVDFELPRIAGKYGADVATAVADDLHHFAPDLLRWHLPRLLGGRTTLAPNLTVLLSGHHPPGRGGAPYLYVLTPAMTEGPQRLTLRFGQLGEEHRPGAADITTEDWTTARHLWDVRHAAELREHCGGNAERPPFLNADGTPRPPSELPRSDPGDDPAERAEWAALLHEEGEVEAAFAAAGVTADLTPPPSRGWYHTDPKALLAARPFSLTRLEPGIRRLAEAGAGNRFRIANGWRNSILLELTDRTGPGGGLRVSVVQEDDSPVMPRALWRELPDLGLLRSGRLAPAQLHPLVGAALFPSLPVPKGPPGPEAPVPVRVRCRGSWHRVLSRGGRLDVPHGEEEQQRERAMRAFGGAVAGCFAVQQAWTSGTGRLPRALRDQRRELFLRAQHGDTPGVLELLDAGVDPRIRDGARRGLLHVLNLLDHEPLLPRLLSAGLDLEGRDHRERTPLCAAVGHGGSVALVEALLAAGARIDVVDTMELSLAQVIRKYKRHDLAFLRERVEKEHPGIGADWWEEWEQ</sequence>
<organism evidence="3 4">
    <name type="scientific">Streptomyces caeni</name>
    <dbReference type="NCBI Taxonomy" id="2307231"/>
    <lineage>
        <taxon>Bacteria</taxon>
        <taxon>Bacillati</taxon>
        <taxon>Actinomycetota</taxon>
        <taxon>Actinomycetes</taxon>
        <taxon>Kitasatosporales</taxon>
        <taxon>Streptomycetaceae</taxon>
        <taxon>Streptomyces</taxon>
    </lineage>
</organism>
<dbReference type="Pfam" id="PF00023">
    <property type="entry name" value="Ank"/>
    <property type="match status" value="1"/>
</dbReference>